<dbReference type="InterPro" id="IPR000535">
    <property type="entry name" value="MSP_dom"/>
</dbReference>
<evidence type="ECO:0000256" key="7">
    <source>
        <dbReference type="RuleBase" id="RU003425"/>
    </source>
</evidence>
<evidence type="ECO:0000256" key="6">
    <source>
        <dbReference type="ARBA" id="ARBA00037818"/>
    </source>
</evidence>
<dbReference type="Pfam" id="PF00635">
    <property type="entry name" value="Motile_Sperm"/>
    <property type="match status" value="1"/>
</dbReference>
<dbReference type="InterPro" id="IPR008962">
    <property type="entry name" value="PapD-like_sf"/>
</dbReference>
<dbReference type="InterPro" id="IPR051155">
    <property type="entry name" value="Nematode_MSP"/>
</dbReference>
<keyword evidence="9" id="KW-0472">Membrane</keyword>
<sequence>MSSSEVQNHLNSLIYNQRHFTARGLRSLKETSGIEEFTLALLITLITSFYLIIGEGAQFVANTLLTIIPLTLTYVYPEEKPPNQQLLIYWGSFALLTLLDPSYHDVKGYYFIKVLLLSLLFLRPFKGAEWILERIHQLQQEEPSDEVLSRSQHQQNDLFTKDEIREMERKSIGSKSPPPEPPESSFSKEPPKDRAELLVETNALKVVKDVRSTPAQPSFLSASNLQQYDENVERGNITHEYYNSESTTSKTLETSSNSTSIVGLMNPDDLSFEPSQCLVFNAPFNDRNITYYMRIQNTSMRTIAFAVKSNAIQRLSVDPPSGVLQPKDALNVAVTVKRFEYNEEEISKDRIKFEYVYCPPGTKKFSHKLLQQSGTGDLRRHKNIFIRYNP</sequence>
<dbReference type="PANTHER" id="PTHR22920:SF7">
    <property type="entry name" value="MSP DOMAIN-CONTAINING PROTEIN-RELATED"/>
    <property type="match status" value="1"/>
</dbReference>
<protein>
    <recommendedName>
        <fullName evidence="7">Major sperm protein</fullName>
    </recommendedName>
</protein>
<dbReference type="PROSITE" id="PS50202">
    <property type="entry name" value="MSP"/>
    <property type="match status" value="1"/>
</dbReference>
<dbReference type="GO" id="GO:0031143">
    <property type="term" value="C:pseudopodium"/>
    <property type="evidence" value="ECO:0007669"/>
    <property type="project" value="UniProtKB-SubCell"/>
</dbReference>
<keyword evidence="9" id="KW-1133">Transmembrane helix</keyword>
<dbReference type="SUPFAM" id="SSF49354">
    <property type="entry name" value="PapD-like"/>
    <property type="match status" value="1"/>
</dbReference>
<evidence type="ECO:0000256" key="2">
    <source>
        <dbReference type="ARBA" id="ARBA00022490"/>
    </source>
</evidence>
<dbReference type="EMBL" id="JI168280">
    <property type="protein sequence ID" value="ADY43088.1"/>
    <property type="molecule type" value="mRNA"/>
</dbReference>
<evidence type="ECO:0000256" key="8">
    <source>
        <dbReference type="SAM" id="MobiDB-lite"/>
    </source>
</evidence>
<evidence type="ECO:0000259" key="10">
    <source>
        <dbReference type="PROSITE" id="PS50202"/>
    </source>
</evidence>
<keyword evidence="9" id="KW-0812">Transmembrane</keyword>
<feature type="domain" description="MSP" evidence="10">
    <location>
        <begin position="269"/>
        <end position="389"/>
    </location>
</feature>
<feature type="compositionally biased region" description="Polar residues" evidence="8">
    <location>
        <begin position="149"/>
        <end position="158"/>
    </location>
</feature>
<evidence type="ECO:0000256" key="4">
    <source>
        <dbReference type="ARBA" id="ARBA00023273"/>
    </source>
</evidence>
<comment type="subcellular location">
    <subcellularLocation>
        <location evidence="6">Cell projection</location>
        <location evidence="6">Pseudopodium</location>
    </subcellularLocation>
    <subcellularLocation>
        <location evidence="1">Cytoplasm</location>
        <location evidence="1">Cytoskeleton</location>
    </subcellularLocation>
</comment>
<dbReference type="AlphaFoldDB" id="F1KYY4"/>
<dbReference type="GO" id="GO:0005856">
    <property type="term" value="C:cytoskeleton"/>
    <property type="evidence" value="ECO:0007669"/>
    <property type="project" value="UniProtKB-SubCell"/>
</dbReference>
<evidence type="ECO:0000313" key="11">
    <source>
        <dbReference type="EMBL" id="ADY43088.1"/>
    </source>
</evidence>
<evidence type="ECO:0000256" key="3">
    <source>
        <dbReference type="ARBA" id="ARBA00023212"/>
    </source>
</evidence>
<evidence type="ECO:0000256" key="1">
    <source>
        <dbReference type="ARBA" id="ARBA00004245"/>
    </source>
</evidence>
<keyword evidence="4" id="KW-0966">Cell projection</keyword>
<evidence type="ECO:0000256" key="9">
    <source>
        <dbReference type="SAM" id="Phobius"/>
    </source>
</evidence>
<organism evidence="11">
    <name type="scientific">Ascaris suum</name>
    <name type="common">Pig roundworm</name>
    <name type="synonym">Ascaris lumbricoides</name>
    <dbReference type="NCBI Taxonomy" id="6253"/>
    <lineage>
        <taxon>Eukaryota</taxon>
        <taxon>Metazoa</taxon>
        <taxon>Ecdysozoa</taxon>
        <taxon>Nematoda</taxon>
        <taxon>Chromadorea</taxon>
        <taxon>Rhabditida</taxon>
        <taxon>Spirurina</taxon>
        <taxon>Ascaridomorpha</taxon>
        <taxon>Ascaridoidea</taxon>
        <taxon>Ascarididae</taxon>
        <taxon>Ascaris</taxon>
    </lineage>
</organism>
<proteinExistence type="evidence at transcript level"/>
<dbReference type="Gene3D" id="2.60.40.10">
    <property type="entry name" value="Immunoglobulins"/>
    <property type="match status" value="1"/>
</dbReference>
<name>F1KYY4_ASCSU</name>
<feature type="region of interest" description="Disordered" evidence="8">
    <location>
        <begin position="169"/>
        <end position="193"/>
    </location>
</feature>
<dbReference type="PANTHER" id="PTHR22920">
    <property type="entry name" value="MAJOR SPERM PROTEIN"/>
    <property type="match status" value="1"/>
</dbReference>
<keyword evidence="2" id="KW-0963">Cytoplasm</keyword>
<evidence type="ECO:0000256" key="5">
    <source>
        <dbReference type="ARBA" id="ARBA00037744"/>
    </source>
</evidence>
<reference evidence="11" key="1">
    <citation type="journal article" date="2011" name="Genome Res.">
        <title>Deep small RNA sequencing from the nematode Ascaris reveals conservation, functional diversification, and novel developmental profiles.</title>
        <authorList>
            <person name="Wang J."/>
            <person name="Czech B."/>
            <person name="Crunk A."/>
            <person name="Wallace A."/>
            <person name="Mitreva M."/>
            <person name="Hannon G.J."/>
            <person name="Davis R.E."/>
        </authorList>
    </citation>
    <scope>NUCLEOTIDE SEQUENCE</scope>
</reference>
<comment type="function">
    <text evidence="5 7">Central component in molecular interactions underlying sperm crawling. Forms an extensive filament system that extends from sperm villipoda, along the leading edge of the pseudopod.</text>
</comment>
<accession>F1KYY4</accession>
<dbReference type="InterPro" id="IPR013783">
    <property type="entry name" value="Ig-like_fold"/>
</dbReference>
<keyword evidence="3 7" id="KW-0206">Cytoskeleton</keyword>
<feature type="region of interest" description="Disordered" evidence="8">
    <location>
        <begin position="143"/>
        <end position="162"/>
    </location>
</feature>
<feature type="transmembrane region" description="Helical" evidence="9">
    <location>
        <begin position="33"/>
        <end position="53"/>
    </location>
</feature>